<dbReference type="EMBL" id="JBHSFZ010000027">
    <property type="protein sequence ID" value="MFC4595057.1"/>
    <property type="molecule type" value="Genomic_DNA"/>
</dbReference>
<feature type="domain" description="SnoaL-like" evidence="1">
    <location>
        <begin position="2"/>
        <end position="127"/>
    </location>
</feature>
<gene>
    <name evidence="2" type="ORF">ACFO3E_12755</name>
</gene>
<sequence length="141" mass="16100">MSIEDRLNIQELNFKYALYVDTFEPDNWAQIFAPDAVLDESAFFADALFAGRDAIRSYGAKIKENVHHIIHLITNHIISDLTATSGRGTAFALVETMRKTGERLRFYVRYDDEYVKIGDSWLIAKRKLDKSLPPEKVTSAT</sequence>
<evidence type="ECO:0000259" key="1">
    <source>
        <dbReference type="Pfam" id="PF13577"/>
    </source>
</evidence>
<dbReference type="Gene3D" id="3.10.450.50">
    <property type="match status" value="1"/>
</dbReference>
<dbReference type="InterPro" id="IPR032710">
    <property type="entry name" value="NTF2-like_dom_sf"/>
</dbReference>
<accession>A0ABV9F2M0</accession>
<dbReference type="InterPro" id="IPR037401">
    <property type="entry name" value="SnoaL-like"/>
</dbReference>
<protein>
    <submittedName>
        <fullName evidence="2">Nuclear transport factor 2 family protein</fullName>
    </submittedName>
</protein>
<comment type="caution">
    <text evidence="2">The sequence shown here is derived from an EMBL/GenBank/DDBJ whole genome shotgun (WGS) entry which is preliminary data.</text>
</comment>
<proteinExistence type="predicted"/>
<dbReference type="RefSeq" id="WP_380805192.1">
    <property type="nucleotide sequence ID" value="NZ_JBHSFZ010000027.1"/>
</dbReference>
<dbReference type="Proteomes" id="UP001595957">
    <property type="component" value="Unassembled WGS sequence"/>
</dbReference>
<keyword evidence="3" id="KW-1185">Reference proteome</keyword>
<dbReference type="Pfam" id="PF13577">
    <property type="entry name" value="SnoaL_4"/>
    <property type="match status" value="1"/>
</dbReference>
<dbReference type="SUPFAM" id="SSF54427">
    <property type="entry name" value="NTF2-like"/>
    <property type="match status" value="1"/>
</dbReference>
<reference evidence="3" key="1">
    <citation type="journal article" date="2019" name="Int. J. Syst. Evol. Microbiol.">
        <title>The Global Catalogue of Microorganisms (GCM) 10K type strain sequencing project: providing services to taxonomists for standard genome sequencing and annotation.</title>
        <authorList>
            <consortium name="The Broad Institute Genomics Platform"/>
            <consortium name="The Broad Institute Genome Sequencing Center for Infectious Disease"/>
            <person name="Wu L."/>
            <person name="Ma J."/>
        </authorList>
    </citation>
    <scope>NUCLEOTIDE SEQUENCE [LARGE SCALE GENOMIC DNA]</scope>
    <source>
        <strain evidence="3">NBRC 103632</strain>
    </source>
</reference>
<evidence type="ECO:0000313" key="2">
    <source>
        <dbReference type="EMBL" id="MFC4595057.1"/>
    </source>
</evidence>
<evidence type="ECO:0000313" key="3">
    <source>
        <dbReference type="Proteomes" id="UP001595957"/>
    </source>
</evidence>
<organism evidence="2 3">
    <name type="scientific">Sphingobium tyrosinilyticum</name>
    <dbReference type="NCBI Taxonomy" id="2715436"/>
    <lineage>
        <taxon>Bacteria</taxon>
        <taxon>Pseudomonadati</taxon>
        <taxon>Pseudomonadota</taxon>
        <taxon>Alphaproteobacteria</taxon>
        <taxon>Sphingomonadales</taxon>
        <taxon>Sphingomonadaceae</taxon>
        <taxon>Sphingobium</taxon>
    </lineage>
</organism>
<name>A0ABV9F2M0_9SPHN</name>
<dbReference type="CDD" id="cd00531">
    <property type="entry name" value="NTF2_like"/>
    <property type="match status" value="1"/>
</dbReference>